<evidence type="ECO:0000313" key="3">
    <source>
        <dbReference type="EMBL" id="CAG8604455.1"/>
    </source>
</evidence>
<dbReference type="Gene3D" id="3.40.50.300">
    <property type="entry name" value="P-loop containing nucleotide triphosphate hydrolases"/>
    <property type="match status" value="1"/>
</dbReference>
<dbReference type="PANTHER" id="PTHR46411">
    <property type="entry name" value="FAMILY ATPASE, PUTATIVE-RELATED"/>
    <property type="match status" value="1"/>
</dbReference>
<dbReference type="InterPro" id="IPR003959">
    <property type="entry name" value="ATPase_AAA_core"/>
</dbReference>
<organism evidence="3 4">
    <name type="scientific">Funneliformis caledonium</name>
    <dbReference type="NCBI Taxonomy" id="1117310"/>
    <lineage>
        <taxon>Eukaryota</taxon>
        <taxon>Fungi</taxon>
        <taxon>Fungi incertae sedis</taxon>
        <taxon>Mucoromycota</taxon>
        <taxon>Glomeromycotina</taxon>
        <taxon>Glomeromycetes</taxon>
        <taxon>Glomerales</taxon>
        <taxon>Glomeraceae</taxon>
        <taxon>Funneliformis</taxon>
    </lineage>
</organism>
<dbReference type="SUPFAM" id="SSF52540">
    <property type="entry name" value="P-loop containing nucleoside triphosphate hydrolases"/>
    <property type="match status" value="1"/>
</dbReference>
<protein>
    <submittedName>
        <fullName evidence="3">3025_t:CDS:1</fullName>
    </submittedName>
</protein>
<dbReference type="InterPro" id="IPR054289">
    <property type="entry name" value="DUF7025"/>
</dbReference>
<dbReference type="GO" id="GO:0016887">
    <property type="term" value="F:ATP hydrolysis activity"/>
    <property type="evidence" value="ECO:0007669"/>
    <property type="project" value="InterPro"/>
</dbReference>
<feature type="domain" description="ATPase AAA-type core" evidence="1">
    <location>
        <begin position="370"/>
        <end position="487"/>
    </location>
</feature>
<dbReference type="PANTHER" id="PTHR46411:SF3">
    <property type="entry name" value="AAA+ ATPASE DOMAIN-CONTAINING PROTEIN"/>
    <property type="match status" value="1"/>
</dbReference>
<comment type="caution">
    <text evidence="3">The sequence shown here is derived from an EMBL/GenBank/DDBJ whole genome shotgun (WGS) entry which is preliminary data.</text>
</comment>
<keyword evidence="4" id="KW-1185">Reference proteome</keyword>
<reference evidence="3" key="1">
    <citation type="submission" date="2021-06" db="EMBL/GenBank/DDBJ databases">
        <authorList>
            <person name="Kallberg Y."/>
            <person name="Tangrot J."/>
            <person name="Rosling A."/>
        </authorList>
    </citation>
    <scope>NUCLEOTIDE SEQUENCE</scope>
    <source>
        <strain evidence="3">UK204</strain>
    </source>
</reference>
<evidence type="ECO:0000313" key="4">
    <source>
        <dbReference type="Proteomes" id="UP000789570"/>
    </source>
</evidence>
<name>A0A9N9GII3_9GLOM</name>
<dbReference type="Proteomes" id="UP000789570">
    <property type="component" value="Unassembled WGS sequence"/>
</dbReference>
<dbReference type="Pfam" id="PF22942">
    <property type="entry name" value="DUF7025"/>
    <property type="match status" value="1"/>
</dbReference>
<dbReference type="EMBL" id="CAJVPQ010002660">
    <property type="protein sequence ID" value="CAG8604455.1"/>
    <property type="molecule type" value="Genomic_DNA"/>
</dbReference>
<dbReference type="Pfam" id="PF00004">
    <property type="entry name" value="AAA"/>
    <property type="match status" value="1"/>
</dbReference>
<feature type="non-terminal residue" evidence="3">
    <location>
        <position position="520"/>
    </location>
</feature>
<dbReference type="InterPro" id="IPR027417">
    <property type="entry name" value="P-loop_NTPase"/>
</dbReference>
<dbReference type="AlphaFoldDB" id="A0A9N9GII3"/>
<feature type="domain" description="DUF7025" evidence="2">
    <location>
        <begin position="151"/>
        <end position="237"/>
    </location>
</feature>
<sequence>IQEVRKEDWKWPCYEEWYNLQTGKHVRERKNVKNKPEGIPYKVVYKYITMDYCKTIVELSSKPLIDILRVILPKNSYIFNDVPKVEARDLYHIMNILPNIASLLKLPKFEFETESETEKEADQASDTMTKIHLNHLIRFLEQEFEQTNKSRDRMLARKMVSFDMLWSICVVRSASQWYNFFDKEYFDRMSNLIFEIKIDVINCDRFGFKRCHESRMIGNFKGEISFSDLPVIPLRFSESHGFLEETITRNGEEFFRLASKNHFMSYEDPLLRWKMVDKCLQVEKLKADGRVMIDLQSFETMNLNFDMGNAESPNECDYELLCKKGMDLFEVLKFSNIRFDSNAFNELMMDQHKKNMLEGLVKYYSKGCIILCYGLLGTGKTLTAESVAESLNRPLWIISVHELGMEPAHLEKQLIKVLDIAFIWKTVLLLDEADIYLERRTKSELQRNAMVGIFLRKLEYYQGILFLTTNRAISLDDAICSRISMFFHYDKLSLKERHQVWANFIIRVNLNLKADDFVEY</sequence>
<dbReference type="OrthoDB" id="10042665at2759"/>
<dbReference type="GO" id="GO:0005524">
    <property type="term" value="F:ATP binding"/>
    <property type="evidence" value="ECO:0007669"/>
    <property type="project" value="InterPro"/>
</dbReference>
<gene>
    <name evidence="3" type="ORF">FCALED_LOCUS8753</name>
</gene>
<accession>A0A9N9GII3</accession>
<proteinExistence type="predicted"/>
<evidence type="ECO:0000259" key="2">
    <source>
        <dbReference type="Pfam" id="PF22942"/>
    </source>
</evidence>
<evidence type="ECO:0000259" key="1">
    <source>
        <dbReference type="Pfam" id="PF00004"/>
    </source>
</evidence>